<reference evidence="2 3" key="1">
    <citation type="submission" date="2023-10" db="EMBL/GenBank/DDBJ databases">
        <title>Virgibacillus soli CC-YMP-6 genome.</title>
        <authorList>
            <person name="Miliotis G."/>
            <person name="Sengupta P."/>
            <person name="Hameed A."/>
            <person name="Chuvochina M."/>
            <person name="Mcdonagh F."/>
            <person name="Simpson A.C."/>
            <person name="Singh N.K."/>
            <person name="Rekha P.D."/>
            <person name="Raman K."/>
            <person name="Hugenholtz P."/>
            <person name="Venkateswaran K."/>
        </authorList>
    </citation>
    <scope>NUCLEOTIDE SEQUENCE [LARGE SCALE GENOMIC DNA]</scope>
    <source>
        <strain evidence="2 3">CC-YMP-6</strain>
    </source>
</reference>
<comment type="caution">
    <text evidence="2">The sequence shown here is derived from an EMBL/GenBank/DDBJ whole genome shotgun (WGS) entry which is preliminary data.</text>
</comment>
<keyword evidence="1" id="KW-0732">Signal</keyword>
<sequence length="225" mass="24295">MKKTKRFLLGTTLAGVLIATAGMGTHSWFTAETNASGSLESGVLEINNGQDIEEPLFAETKFAPSQLQYGNWVSISNTGDLDAHLKAVYTHSVDNASLEGYSVGYMAMKYTVKPGQDVYEDSKIALDNLFNGTTNERSVAKLSNVSGDVEVYGEVLSEDAVTSGEILLGEGSEDSFWQLDEGQYIDLMVGIKLEDSAGNEYQGVKYDAALKVKAKQTDNGAEYAE</sequence>
<gene>
    <name evidence="2" type="ORF">RWD45_18600</name>
</gene>
<protein>
    <recommendedName>
        <fullName evidence="4">Spore coat-associated protein N</fullName>
    </recommendedName>
</protein>
<dbReference type="EMBL" id="JAWDIQ010000003">
    <property type="protein sequence ID" value="MDY0410194.1"/>
    <property type="molecule type" value="Genomic_DNA"/>
</dbReference>
<feature type="signal peptide" evidence="1">
    <location>
        <begin position="1"/>
        <end position="21"/>
    </location>
</feature>
<name>A0ABU5CUY6_9BACI</name>
<dbReference type="RefSeq" id="WP_320381060.1">
    <property type="nucleotide sequence ID" value="NZ_JAWDIQ010000003.1"/>
</dbReference>
<proteinExistence type="predicted"/>
<evidence type="ECO:0008006" key="4">
    <source>
        <dbReference type="Google" id="ProtNLM"/>
    </source>
</evidence>
<evidence type="ECO:0000313" key="3">
    <source>
        <dbReference type="Proteomes" id="UP001275315"/>
    </source>
</evidence>
<organism evidence="2 3">
    <name type="scientific">Paracerasibacillus soli</name>
    <dbReference type="NCBI Taxonomy" id="480284"/>
    <lineage>
        <taxon>Bacteria</taxon>
        <taxon>Bacillati</taxon>
        <taxon>Bacillota</taxon>
        <taxon>Bacilli</taxon>
        <taxon>Bacillales</taxon>
        <taxon>Bacillaceae</taxon>
        <taxon>Paracerasibacillus</taxon>
    </lineage>
</organism>
<dbReference type="Proteomes" id="UP001275315">
    <property type="component" value="Unassembled WGS sequence"/>
</dbReference>
<evidence type="ECO:0000313" key="2">
    <source>
        <dbReference type="EMBL" id="MDY0410194.1"/>
    </source>
</evidence>
<feature type="chain" id="PRO_5045764927" description="Spore coat-associated protein N" evidence="1">
    <location>
        <begin position="22"/>
        <end position="225"/>
    </location>
</feature>
<keyword evidence="3" id="KW-1185">Reference proteome</keyword>
<evidence type="ECO:0000256" key="1">
    <source>
        <dbReference type="SAM" id="SignalP"/>
    </source>
</evidence>
<accession>A0ABU5CUY6</accession>